<dbReference type="Pfam" id="PF01025">
    <property type="entry name" value="GrpE"/>
    <property type="match status" value="1"/>
</dbReference>
<dbReference type="HAMAP" id="MF_01151">
    <property type="entry name" value="GrpE"/>
    <property type="match status" value="1"/>
</dbReference>
<dbReference type="NCBIfam" id="NF010738">
    <property type="entry name" value="PRK14140.1"/>
    <property type="match status" value="1"/>
</dbReference>
<feature type="region of interest" description="Disordered" evidence="13">
    <location>
        <begin position="191"/>
        <end position="214"/>
    </location>
</feature>
<dbReference type="GO" id="GO:0042803">
    <property type="term" value="F:protein homodimerization activity"/>
    <property type="evidence" value="ECO:0007669"/>
    <property type="project" value="InterPro"/>
</dbReference>
<evidence type="ECO:0000256" key="13">
    <source>
        <dbReference type="SAM" id="MobiDB-lite"/>
    </source>
</evidence>
<dbReference type="Proteomes" id="UP001197609">
    <property type="component" value="Unassembled WGS sequence"/>
</dbReference>
<keyword evidence="6 10" id="KW-0143">Chaperone</keyword>
<evidence type="ECO:0000256" key="4">
    <source>
        <dbReference type="ARBA" id="ARBA00022490"/>
    </source>
</evidence>
<accession>A0AAJ1AKM5</accession>
<dbReference type="AlphaFoldDB" id="A0AAJ1AKM5"/>
<dbReference type="PROSITE" id="PS01071">
    <property type="entry name" value="GRPE"/>
    <property type="match status" value="1"/>
</dbReference>
<dbReference type="CDD" id="cd00446">
    <property type="entry name" value="GrpE"/>
    <property type="match status" value="1"/>
</dbReference>
<sequence length="214" mass="23419">MMDQESEEAKAPTGDNVQEGSVVTTTELESTISTLQAGIKERIAEVESLNDRLLRLHAEFENYKKRAARERGEFARFANEGLLLELLPVVDSLEHAVATTRLGIDAQGIADGLNVIHRLFQATLEKTGVKPIEALGHEFDPNFHQAVTQVETTDGRDNIVVEEVRKGYLLEGRLLRPAMVKVSKARVQSSGFEVPGSEAGGPDTRDVESGPCEP</sequence>
<evidence type="ECO:0000256" key="10">
    <source>
        <dbReference type="HAMAP-Rule" id="MF_01151"/>
    </source>
</evidence>
<dbReference type="PRINTS" id="PR00773">
    <property type="entry name" value="GRPEPROTEIN"/>
</dbReference>
<keyword evidence="5 10" id="KW-0346">Stress response</keyword>
<keyword evidence="4 10" id="KW-0963">Cytoplasm</keyword>
<evidence type="ECO:0000256" key="7">
    <source>
        <dbReference type="ARBA" id="ARBA00053401"/>
    </source>
</evidence>
<dbReference type="PANTHER" id="PTHR21237">
    <property type="entry name" value="GRPE PROTEIN"/>
    <property type="match status" value="1"/>
</dbReference>
<comment type="similarity">
    <text evidence="2 10 12">Belongs to the GrpE family.</text>
</comment>
<evidence type="ECO:0000256" key="11">
    <source>
        <dbReference type="RuleBase" id="RU000639"/>
    </source>
</evidence>
<comment type="subcellular location">
    <subcellularLocation>
        <location evidence="1 10">Cytoplasm</location>
    </subcellularLocation>
</comment>
<dbReference type="SUPFAM" id="SSF58014">
    <property type="entry name" value="Coiled-coil domain of nucleotide exchange factor GrpE"/>
    <property type="match status" value="1"/>
</dbReference>
<dbReference type="SUPFAM" id="SSF51064">
    <property type="entry name" value="Head domain of nucleotide exchange factor GrpE"/>
    <property type="match status" value="1"/>
</dbReference>
<gene>
    <name evidence="10 14" type="primary">grpE</name>
    <name evidence="14" type="ORF">K8G79_12575</name>
</gene>
<comment type="caution">
    <text evidence="14">The sequence shown here is derived from an EMBL/GenBank/DDBJ whole genome shotgun (WGS) entry which is preliminary data.</text>
</comment>
<dbReference type="GO" id="GO:0051082">
    <property type="term" value="F:unfolded protein binding"/>
    <property type="evidence" value="ECO:0007669"/>
    <property type="project" value="TreeGrafter"/>
</dbReference>
<dbReference type="PANTHER" id="PTHR21237:SF23">
    <property type="entry name" value="GRPE PROTEIN HOMOLOG, MITOCHONDRIAL"/>
    <property type="match status" value="1"/>
</dbReference>
<feature type="region of interest" description="Disordered" evidence="13">
    <location>
        <begin position="1"/>
        <end position="21"/>
    </location>
</feature>
<dbReference type="InterPro" id="IPR009012">
    <property type="entry name" value="GrpE_head"/>
</dbReference>
<evidence type="ECO:0000256" key="2">
    <source>
        <dbReference type="ARBA" id="ARBA00009054"/>
    </source>
</evidence>
<evidence type="ECO:0000256" key="8">
    <source>
        <dbReference type="ARBA" id="ARBA00072274"/>
    </source>
</evidence>
<dbReference type="Gene3D" id="3.90.20.20">
    <property type="match status" value="1"/>
</dbReference>
<dbReference type="EMBL" id="JAIOIU010000162">
    <property type="protein sequence ID" value="MBZ0160946.1"/>
    <property type="molecule type" value="Genomic_DNA"/>
</dbReference>
<comment type="function">
    <text evidence="7 10 11">Participates actively in the response to hyperosmotic and heat shock by preventing the aggregation of stress-denatured proteins, in association with DnaK and GrpE. It is the nucleotide exchange factor for DnaK and may function as a thermosensor. Unfolded proteins bind initially to DnaJ; upon interaction with the DnaJ-bound protein, DnaK hydrolyzes its bound ATP, resulting in the formation of a stable complex. GrpE releases ADP from DnaK; ATP binding to DnaK triggers the release of the substrate protein, thus completing the reaction cycle. Several rounds of ATP-dependent interactions between DnaJ, DnaK and GrpE are required for fully efficient folding.</text>
</comment>
<dbReference type="Gene3D" id="2.30.22.10">
    <property type="entry name" value="Head domain of nucleotide exchange factor GrpE"/>
    <property type="match status" value="1"/>
</dbReference>
<evidence type="ECO:0000256" key="1">
    <source>
        <dbReference type="ARBA" id="ARBA00004496"/>
    </source>
</evidence>
<dbReference type="GO" id="GO:0000774">
    <property type="term" value="F:adenyl-nucleotide exchange factor activity"/>
    <property type="evidence" value="ECO:0007669"/>
    <property type="project" value="InterPro"/>
</dbReference>
<protein>
    <recommendedName>
        <fullName evidence="8 10">Protein GrpE</fullName>
    </recommendedName>
    <alternativeName>
        <fullName evidence="9 10">HSP-70 cofactor</fullName>
    </alternativeName>
</protein>
<dbReference type="GO" id="GO:0051087">
    <property type="term" value="F:protein-folding chaperone binding"/>
    <property type="evidence" value="ECO:0007669"/>
    <property type="project" value="InterPro"/>
</dbReference>
<dbReference type="GO" id="GO:0006457">
    <property type="term" value="P:protein folding"/>
    <property type="evidence" value="ECO:0007669"/>
    <property type="project" value="InterPro"/>
</dbReference>
<evidence type="ECO:0000256" key="12">
    <source>
        <dbReference type="RuleBase" id="RU004478"/>
    </source>
</evidence>
<evidence type="ECO:0000256" key="9">
    <source>
        <dbReference type="ARBA" id="ARBA00076414"/>
    </source>
</evidence>
<evidence type="ECO:0000313" key="15">
    <source>
        <dbReference type="Proteomes" id="UP001197609"/>
    </source>
</evidence>
<dbReference type="InterPro" id="IPR000740">
    <property type="entry name" value="GrpE"/>
</dbReference>
<evidence type="ECO:0000256" key="3">
    <source>
        <dbReference type="ARBA" id="ARBA00011738"/>
    </source>
</evidence>
<evidence type="ECO:0000256" key="5">
    <source>
        <dbReference type="ARBA" id="ARBA00023016"/>
    </source>
</evidence>
<comment type="subunit">
    <text evidence="3 10">Homodimer.</text>
</comment>
<dbReference type="InterPro" id="IPR013805">
    <property type="entry name" value="GrpE_CC"/>
</dbReference>
<reference evidence="14 15" key="1">
    <citation type="journal article" date="2021" name="bioRxiv">
        <title>Unraveling nitrogen, sulfur and carbon metabolic pathways and microbial community transcriptional responses to substrate deprivation and toxicity stresses in a bioreactor mimicking anoxic brackish coastal sediment conditions.</title>
        <authorList>
            <person name="Martins P.D."/>
            <person name="Echeveste M.J."/>
            <person name="Arshad A."/>
            <person name="Kurth J."/>
            <person name="Ouboter H."/>
            <person name="Jetten M.S.M."/>
            <person name="Welte C.U."/>
        </authorList>
    </citation>
    <scope>NUCLEOTIDE SEQUENCE [LARGE SCALE GENOMIC DNA]</scope>
    <source>
        <strain evidence="14">MAG_38</strain>
    </source>
</reference>
<proteinExistence type="inferred from homology"/>
<dbReference type="FunFam" id="2.30.22.10:FF:000001">
    <property type="entry name" value="Protein GrpE"/>
    <property type="match status" value="1"/>
</dbReference>
<evidence type="ECO:0000313" key="14">
    <source>
        <dbReference type="EMBL" id="MBZ0160946.1"/>
    </source>
</evidence>
<dbReference type="GO" id="GO:0005737">
    <property type="term" value="C:cytoplasm"/>
    <property type="evidence" value="ECO:0007669"/>
    <property type="project" value="UniProtKB-SubCell"/>
</dbReference>
<name>A0AAJ1AKM5_9BACT</name>
<organism evidence="14 15">
    <name type="scientific">Candidatus Methylomirabilis tolerans</name>
    <dbReference type="NCBI Taxonomy" id="3123416"/>
    <lineage>
        <taxon>Bacteria</taxon>
        <taxon>Candidatus Methylomirabilota</taxon>
        <taxon>Candidatus Methylomirabilia</taxon>
        <taxon>Candidatus Methylomirabilales</taxon>
        <taxon>Candidatus Methylomirabilaceae</taxon>
        <taxon>Candidatus Methylomirabilis</taxon>
    </lineage>
</organism>
<evidence type="ECO:0000256" key="6">
    <source>
        <dbReference type="ARBA" id="ARBA00023186"/>
    </source>
</evidence>